<dbReference type="SUPFAM" id="SSF51905">
    <property type="entry name" value="FAD/NAD(P)-binding domain"/>
    <property type="match status" value="1"/>
</dbReference>
<evidence type="ECO:0000256" key="2">
    <source>
        <dbReference type="ARBA" id="ARBA00010790"/>
    </source>
</evidence>
<dbReference type="InterPro" id="IPR000172">
    <property type="entry name" value="GMC_OxRdtase_N"/>
</dbReference>
<evidence type="ECO:0000313" key="9">
    <source>
        <dbReference type="EMBL" id="KAK5638563.1"/>
    </source>
</evidence>
<dbReference type="Proteomes" id="UP001329430">
    <property type="component" value="Chromosome 10"/>
</dbReference>
<organism evidence="9 10">
    <name type="scientific">Pyrocoelia pectoralis</name>
    <dbReference type="NCBI Taxonomy" id="417401"/>
    <lineage>
        <taxon>Eukaryota</taxon>
        <taxon>Metazoa</taxon>
        <taxon>Ecdysozoa</taxon>
        <taxon>Arthropoda</taxon>
        <taxon>Hexapoda</taxon>
        <taxon>Insecta</taxon>
        <taxon>Pterygota</taxon>
        <taxon>Neoptera</taxon>
        <taxon>Endopterygota</taxon>
        <taxon>Coleoptera</taxon>
        <taxon>Polyphaga</taxon>
        <taxon>Elateriformia</taxon>
        <taxon>Elateroidea</taxon>
        <taxon>Lampyridae</taxon>
        <taxon>Lampyrinae</taxon>
        <taxon>Pyrocoelia</taxon>
    </lineage>
</organism>
<evidence type="ECO:0000256" key="6">
    <source>
        <dbReference type="RuleBase" id="RU003968"/>
    </source>
</evidence>
<keyword evidence="4 5" id="KW-0274">FAD</keyword>
<feature type="binding site" evidence="5">
    <location>
        <position position="266"/>
    </location>
    <ligand>
        <name>FAD</name>
        <dbReference type="ChEBI" id="CHEBI:57692"/>
    </ligand>
</feature>
<dbReference type="InterPro" id="IPR012132">
    <property type="entry name" value="GMC_OxRdtase"/>
</dbReference>
<feature type="domain" description="Glucose-methanol-choline oxidoreductase N-terminal" evidence="7">
    <location>
        <begin position="131"/>
        <end position="154"/>
    </location>
</feature>
<dbReference type="AlphaFoldDB" id="A0AAN7V0A9"/>
<dbReference type="InterPro" id="IPR036188">
    <property type="entry name" value="FAD/NAD-bd_sf"/>
</dbReference>
<dbReference type="Gene3D" id="3.50.50.60">
    <property type="entry name" value="FAD/NAD(P)-binding domain"/>
    <property type="match status" value="1"/>
</dbReference>
<dbReference type="GO" id="GO:0016614">
    <property type="term" value="F:oxidoreductase activity, acting on CH-OH group of donors"/>
    <property type="evidence" value="ECO:0007669"/>
    <property type="project" value="InterPro"/>
</dbReference>
<proteinExistence type="inferred from homology"/>
<dbReference type="InterPro" id="IPR007867">
    <property type="entry name" value="GMC_OxRtase_C"/>
</dbReference>
<feature type="binding site" evidence="5">
    <location>
        <position position="575"/>
    </location>
    <ligand>
        <name>FAD</name>
        <dbReference type="ChEBI" id="CHEBI:57692"/>
    </ligand>
</feature>
<dbReference type="Gene3D" id="3.30.560.10">
    <property type="entry name" value="Glucose Oxidase, domain 3"/>
    <property type="match status" value="1"/>
</dbReference>
<feature type="domain" description="Glucose-methanol-choline oxidoreductase N-terminal" evidence="8">
    <location>
        <begin position="301"/>
        <end position="315"/>
    </location>
</feature>
<evidence type="ECO:0000256" key="1">
    <source>
        <dbReference type="ARBA" id="ARBA00001974"/>
    </source>
</evidence>
<dbReference type="Pfam" id="PF00732">
    <property type="entry name" value="GMC_oxred_N"/>
    <property type="match status" value="1"/>
</dbReference>
<evidence type="ECO:0000259" key="8">
    <source>
        <dbReference type="PROSITE" id="PS00624"/>
    </source>
</evidence>
<evidence type="ECO:0000256" key="5">
    <source>
        <dbReference type="PIRSR" id="PIRSR000137-2"/>
    </source>
</evidence>
<evidence type="ECO:0000259" key="7">
    <source>
        <dbReference type="PROSITE" id="PS00623"/>
    </source>
</evidence>
<evidence type="ECO:0000256" key="3">
    <source>
        <dbReference type="ARBA" id="ARBA00022630"/>
    </source>
</evidence>
<dbReference type="PROSITE" id="PS00623">
    <property type="entry name" value="GMC_OXRED_1"/>
    <property type="match status" value="1"/>
</dbReference>
<evidence type="ECO:0000256" key="4">
    <source>
        <dbReference type="ARBA" id="ARBA00022827"/>
    </source>
</evidence>
<comment type="cofactor">
    <cofactor evidence="1 5">
        <name>FAD</name>
        <dbReference type="ChEBI" id="CHEBI:57692"/>
    </cofactor>
</comment>
<dbReference type="PROSITE" id="PS00624">
    <property type="entry name" value="GMC_OXRED_2"/>
    <property type="match status" value="1"/>
</dbReference>
<protein>
    <recommendedName>
        <fullName evidence="7 8">Glucose-methanol-choline oxidoreductase N-terminal domain-containing protein</fullName>
    </recommendedName>
</protein>
<reference evidence="9 10" key="1">
    <citation type="journal article" date="2024" name="Insects">
        <title>An Improved Chromosome-Level Genome Assembly of the Firefly Pyrocoelia pectoralis.</title>
        <authorList>
            <person name="Fu X."/>
            <person name="Meyer-Rochow V.B."/>
            <person name="Ballantyne L."/>
            <person name="Zhu X."/>
        </authorList>
    </citation>
    <scope>NUCLEOTIDE SEQUENCE [LARGE SCALE GENOMIC DNA]</scope>
    <source>
        <strain evidence="9">XCY_ONT2</strain>
    </source>
</reference>
<dbReference type="EMBL" id="JAVRBK010000010">
    <property type="protein sequence ID" value="KAK5638563.1"/>
    <property type="molecule type" value="Genomic_DNA"/>
</dbReference>
<gene>
    <name evidence="9" type="ORF">RI129_012858</name>
</gene>
<keyword evidence="3 6" id="KW-0285">Flavoprotein</keyword>
<evidence type="ECO:0000313" key="10">
    <source>
        <dbReference type="Proteomes" id="UP001329430"/>
    </source>
</evidence>
<dbReference type="SUPFAM" id="SSF54373">
    <property type="entry name" value="FAD-linked reductases, C-terminal domain"/>
    <property type="match status" value="1"/>
</dbReference>
<dbReference type="PANTHER" id="PTHR11552">
    <property type="entry name" value="GLUCOSE-METHANOL-CHOLINE GMC OXIDOREDUCTASE"/>
    <property type="match status" value="1"/>
</dbReference>
<name>A0AAN7V0A9_9COLE</name>
<sequence>MKSDIINSCPDTLQGSSSVLFLTLINTLVANKCSFVSNRFYPPDYGPKLRDGDSFDFIVVGAGSAGSVVASRLSENPNWKILLVEAGSLPSHDSDIPGLLFHLQNTEEDWKYKSETPEHLNFKERKRCPRGKGLGGSSLINYMIYMRGNRYDFSNWANAGNEGWDFDSVLQYYERYENIQDVSGGFNNEKEMKITKFTSKEPILPNLVDAYAELGYKHEYNENEPLGTLNSYVTTSNGRRENVAKAFLNKKVKDCENLFVAINSQVSKLLMDGLTVKGVEIRVQGKLLKIHARNEIILSAGAVNSPQILMNSGIGPKNHLQGLGIPLVKNLEVGQNLKDHTAFPGLYFKVDKSALSSISGQSYTDLLYEYFAHYKGRLSNMEANFFGFVNPRNDSNVPSLQIAHLFMPQDYLKFVHANDVIEPFELPQSVRNTVKEVNKVSNFIEFMIMLLYPKSKGRILLKSNDPFEEPLIIPNYLSEAADVTAIIEGIRFIQNLIKTKALQTFNPEFVRLEVADCNNFSFDTDEYWDCVIKNLVCTGYHLVGSCKMGPRTDPDAVVDSRLRVHGIKGVRVIDGSIMPSIVGSNTNGPIIMIGEKGAHMVLEDWLMNKDEL</sequence>
<dbReference type="GO" id="GO:0050660">
    <property type="term" value="F:flavin adenine dinucleotide binding"/>
    <property type="evidence" value="ECO:0007669"/>
    <property type="project" value="InterPro"/>
</dbReference>
<accession>A0AAN7V0A9</accession>
<dbReference type="PIRSF" id="PIRSF000137">
    <property type="entry name" value="Alcohol_oxidase"/>
    <property type="match status" value="1"/>
</dbReference>
<dbReference type="PANTHER" id="PTHR11552:SF147">
    <property type="entry name" value="CHOLINE DEHYDROGENASE, MITOCHONDRIAL"/>
    <property type="match status" value="1"/>
</dbReference>
<keyword evidence="10" id="KW-1185">Reference proteome</keyword>
<comment type="caution">
    <text evidence="9">The sequence shown here is derived from an EMBL/GenBank/DDBJ whole genome shotgun (WGS) entry which is preliminary data.</text>
</comment>
<dbReference type="Pfam" id="PF05199">
    <property type="entry name" value="GMC_oxred_C"/>
    <property type="match status" value="1"/>
</dbReference>
<comment type="similarity">
    <text evidence="2 6">Belongs to the GMC oxidoreductase family.</text>
</comment>